<evidence type="ECO:0000313" key="5">
    <source>
        <dbReference type="Proteomes" id="UP000219514"/>
    </source>
</evidence>
<dbReference type="InterPro" id="IPR036380">
    <property type="entry name" value="Isochorismatase-like_sf"/>
</dbReference>
<keyword evidence="1" id="KW-0378">Hydrolase</keyword>
<name>A0A285EJX8_9ACTN</name>
<dbReference type="InterPro" id="IPR050272">
    <property type="entry name" value="Isochorismatase-like_hydrls"/>
</dbReference>
<dbReference type="EMBL" id="OBDO01000019">
    <property type="protein sequence ID" value="SNX99395.1"/>
    <property type="molecule type" value="Genomic_DNA"/>
</dbReference>
<dbReference type="InterPro" id="IPR000868">
    <property type="entry name" value="Isochorismatase-like_dom"/>
</dbReference>
<feature type="compositionally biased region" description="Pro residues" evidence="2">
    <location>
        <begin position="212"/>
        <end position="223"/>
    </location>
</feature>
<organism evidence="4 5">
    <name type="scientific">Geodermatophilus sabuli</name>
    <dbReference type="NCBI Taxonomy" id="1564158"/>
    <lineage>
        <taxon>Bacteria</taxon>
        <taxon>Bacillati</taxon>
        <taxon>Actinomycetota</taxon>
        <taxon>Actinomycetes</taxon>
        <taxon>Geodermatophilales</taxon>
        <taxon>Geodermatophilaceae</taxon>
        <taxon>Geodermatophilus</taxon>
    </lineage>
</organism>
<proteinExistence type="predicted"/>
<dbReference type="RefSeq" id="WP_281253809.1">
    <property type="nucleotide sequence ID" value="NZ_JACHXB010000011.1"/>
</dbReference>
<feature type="region of interest" description="Disordered" evidence="2">
    <location>
        <begin position="211"/>
        <end position="242"/>
    </location>
</feature>
<dbReference type="Pfam" id="PF00857">
    <property type="entry name" value="Isochorismatase"/>
    <property type="match status" value="1"/>
</dbReference>
<sequence length="242" mass="25170">MEPSATARVYDRAGFGRSVRRGTRPAVVVVDFTYGFTDPQYPTAADASAPVAATARLLDAARAFGVPVVFTTIAYDPAQAASLVWLQKATGMAALEVGSRLVEVDDRLARRPDEHLVVKTGASAFFGTALSAHLASLGADTVVVTGATTSGCVRATVVDAVQSGYPVLVPRECVADRAAGPHDASLFDIQEKYGDVVGLDDVLTYLGALPATPAPAPRTAPRPAPREPEHLSTTLSQAEAPA</sequence>
<dbReference type="PANTHER" id="PTHR43540">
    <property type="entry name" value="PEROXYUREIDOACRYLATE/UREIDOACRYLATE AMIDOHYDROLASE-RELATED"/>
    <property type="match status" value="1"/>
</dbReference>
<gene>
    <name evidence="4" type="ORF">SAMN06893097_1199</name>
</gene>
<dbReference type="AlphaFoldDB" id="A0A285EJX8"/>
<accession>A0A285EJX8</accession>
<protein>
    <submittedName>
        <fullName evidence="4">Nicotinamidase-related amidase</fullName>
    </submittedName>
</protein>
<keyword evidence="5" id="KW-1185">Reference proteome</keyword>
<evidence type="ECO:0000259" key="3">
    <source>
        <dbReference type="Pfam" id="PF00857"/>
    </source>
</evidence>
<evidence type="ECO:0000256" key="2">
    <source>
        <dbReference type="SAM" id="MobiDB-lite"/>
    </source>
</evidence>
<evidence type="ECO:0000256" key="1">
    <source>
        <dbReference type="ARBA" id="ARBA00022801"/>
    </source>
</evidence>
<dbReference type="SUPFAM" id="SSF52499">
    <property type="entry name" value="Isochorismatase-like hydrolases"/>
    <property type="match status" value="1"/>
</dbReference>
<feature type="compositionally biased region" description="Polar residues" evidence="2">
    <location>
        <begin position="231"/>
        <end position="242"/>
    </location>
</feature>
<dbReference type="GO" id="GO:0016787">
    <property type="term" value="F:hydrolase activity"/>
    <property type="evidence" value="ECO:0007669"/>
    <property type="project" value="UniProtKB-KW"/>
</dbReference>
<feature type="domain" description="Isochorismatase-like" evidence="3">
    <location>
        <begin position="26"/>
        <end position="198"/>
    </location>
</feature>
<dbReference type="Proteomes" id="UP000219514">
    <property type="component" value="Unassembled WGS sequence"/>
</dbReference>
<dbReference type="Gene3D" id="3.40.50.850">
    <property type="entry name" value="Isochorismatase-like"/>
    <property type="match status" value="1"/>
</dbReference>
<dbReference type="PANTHER" id="PTHR43540:SF1">
    <property type="entry name" value="ISOCHORISMATASE HYDROLASE"/>
    <property type="match status" value="1"/>
</dbReference>
<evidence type="ECO:0000313" key="4">
    <source>
        <dbReference type="EMBL" id="SNX99395.1"/>
    </source>
</evidence>
<reference evidence="4 5" key="1">
    <citation type="submission" date="2017-09" db="EMBL/GenBank/DDBJ databases">
        <authorList>
            <person name="Ehlers B."/>
            <person name="Leendertz F.H."/>
        </authorList>
    </citation>
    <scope>NUCLEOTIDE SEQUENCE [LARGE SCALE GENOMIC DNA]</scope>
    <source>
        <strain evidence="4 5">DSM 46844</strain>
    </source>
</reference>